<protein>
    <recommendedName>
        <fullName evidence="4">FHA domain-containing protein</fullName>
    </recommendedName>
</protein>
<reference evidence="6" key="1">
    <citation type="submission" date="2016-12" db="EMBL/GenBank/DDBJ databases">
        <authorList>
            <person name="Meng X."/>
        </authorList>
    </citation>
    <scope>NUCLEOTIDE SEQUENCE [LARGE SCALE GENOMIC DNA]</scope>
    <source>
        <strain evidence="6">DSM 20732</strain>
    </source>
</reference>
<dbReference type="InterPro" id="IPR000253">
    <property type="entry name" value="FHA_dom"/>
</dbReference>
<evidence type="ECO:0000313" key="5">
    <source>
        <dbReference type="EMBL" id="OKL51290.1"/>
    </source>
</evidence>
<dbReference type="Pfam" id="PF00498">
    <property type="entry name" value="FHA"/>
    <property type="match status" value="1"/>
</dbReference>
<dbReference type="EMBL" id="MQVS01000008">
    <property type="protein sequence ID" value="OKL51290.1"/>
    <property type="molecule type" value="Genomic_DNA"/>
</dbReference>
<evidence type="ECO:0000256" key="3">
    <source>
        <dbReference type="SAM" id="Phobius"/>
    </source>
</evidence>
<dbReference type="InterPro" id="IPR050923">
    <property type="entry name" value="Cell_Proc_Reg/RNA_Proc"/>
</dbReference>
<dbReference type="STRING" id="52770.BSZ40_08245"/>
<evidence type="ECO:0000256" key="1">
    <source>
        <dbReference type="ARBA" id="ARBA00022553"/>
    </source>
</evidence>
<gene>
    <name evidence="5" type="ORF">BSZ40_08245</name>
</gene>
<dbReference type="Proteomes" id="UP000185612">
    <property type="component" value="Unassembled WGS sequence"/>
</dbReference>
<name>A0A1Q5PV44_9ACTO</name>
<keyword evidence="3" id="KW-0812">Transmembrane</keyword>
<dbReference type="InterPro" id="IPR008984">
    <property type="entry name" value="SMAD_FHA_dom_sf"/>
</dbReference>
<dbReference type="OrthoDB" id="277520at2"/>
<comment type="caution">
    <text evidence="5">The sequence shown here is derived from an EMBL/GenBank/DDBJ whole genome shotgun (WGS) entry which is preliminary data.</text>
</comment>
<keyword evidence="3" id="KW-1133">Transmembrane helix</keyword>
<organism evidence="5 6">
    <name type="scientific">Buchananella hordeovulneris</name>
    <dbReference type="NCBI Taxonomy" id="52770"/>
    <lineage>
        <taxon>Bacteria</taxon>
        <taxon>Bacillati</taxon>
        <taxon>Actinomycetota</taxon>
        <taxon>Actinomycetes</taxon>
        <taxon>Actinomycetales</taxon>
        <taxon>Actinomycetaceae</taxon>
        <taxon>Buchananella</taxon>
    </lineage>
</organism>
<feature type="domain" description="FHA" evidence="4">
    <location>
        <begin position="88"/>
        <end position="137"/>
    </location>
</feature>
<dbReference type="Gene3D" id="2.60.200.20">
    <property type="match status" value="1"/>
</dbReference>
<feature type="transmembrane region" description="Helical" evidence="3">
    <location>
        <begin position="6"/>
        <end position="28"/>
    </location>
</feature>
<feature type="region of interest" description="Disordered" evidence="2">
    <location>
        <begin position="38"/>
        <end position="65"/>
    </location>
</feature>
<accession>A0A1Q5PV44</accession>
<dbReference type="PROSITE" id="PS50006">
    <property type="entry name" value="FHA_DOMAIN"/>
    <property type="match status" value="1"/>
</dbReference>
<dbReference type="PANTHER" id="PTHR23308">
    <property type="entry name" value="NUCLEAR INHIBITOR OF PROTEIN PHOSPHATASE-1"/>
    <property type="match status" value="1"/>
</dbReference>
<dbReference type="AlphaFoldDB" id="A0A1Q5PV44"/>
<evidence type="ECO:0000259" key="4">
    <source>
        <dbReference type="PROSITE" id="PS50006"/>
    </source>
</evidence>
<feature type="compositionally biased region" description="Low complexity" evidence="2">
    <location>
        <begin position="39"/>
        <end position="52"/>
    </location>
</feature>
<dbReference type="CDD" id="cd00060">
    <property type="entry name" value="FHA"/>
    <property type="match status" value="1"/>
</dbReference>
<proteinExistence type="predicted"/>
<keyword evidence="3" id="KW-0472">Membrane</keyword>
<sequence>MSELAFTLLRFAFLGLLWVFVFSIVGVLRTDLFGTTVKSRGQGRAPAPRAASPLPPPPSRSTPGPLRRLLVTQGPLAGTSIPLVGTSIVVGRSPAATLVLDDDYASGRHARFYPTDDAWFVEDLNSTNGTLVNGHPIQAPTPVELGTVVRIGQTAIELRR</sequence>
<dbReference type="SUPFAM" id="SSF49879">
    <property type="entry name" value="SMAD/FHA domain"/>
    <property type="match status" value="1"/>
</dbReference>
<evidence type="ECO:0000256" key="2">
    <source>
        <dbReference type="SAM" id="MobiDB-lite"/>
    </source>
</evidence>
<dbReference type="RefSeq" id="WP_073825144.1">
    <property type="nucleotide sequence ID" value="NZ_JAUNKL010000089.1"/>
</dbReference>
<keyword evidence="6" id="KW-1185">Reference proteome</keyword>
<evidence type="ECO:0000313" key="6">
    <source>
        <dbReference type="Proteomes" id="UP000185612"/>
    </source>
</evidence>
<keyword evidence="1" id="KW-0597">Phosphoprotein</keyword>
<dbReference type="InParanoid" id="A0A1Q5PV44"/>
<dbReference type="SMART" id="SM00240">
    <property type="entry name" value="FHA"/>
    <property type="match status" value="1"/>
</dbReference>